<organism evidence="1 2">
    <name type="scientific">Floridaenema flaviceps BLCC-F50</name>
    <dbReference type="NCBI Taxonomy" id="3153642"/>
    <lineage>
        <taxon>Bacteria</taxon>
        <taxon>Bacillati</taxon>
        <taxon>Cyanobacteriota</taxon>
        <taxon>Cyanophyceae</taxon>
        <taxon>Oscillatoriophycideae</taxon>
        <taxon>Aerosakkonematales</taxon>
        <taxon>Aerosakkonemataceae</taxon>
        <taxon>Floridanema</taxon>
        <taxon>Floridanema flaviceps</taxon>
    </lineage>
</organism>
<comment type="caution">
    <text evidence="1">The sequence shown here is derived from an EMBL/GenBank/DDBJ whole genome shotgun (WGS) entry which is preliminary data.</text>
</comment>
<sequence>MKTEEITPWEKLKIELAAKGFPTTYNSPEDFIRAIKLDFDRGGLHIARQLAFRALELYPDREQIQNYAHILAPPKATVSPSSPERRQSILADQEWMDKNRFKYIGRWVALRNGQLLADAASLDELAAQVGDLKGIFFTVIY</sequence>
<dbReference type="RefSeq" id="WP_413264179.1">
    <property type="nucleotide sequence ID" value="NZ_JBHFNR010000117.1"/>
</dbReference>
<keyword evidence="2" id="KW-1185">Reference proteome</keyword>
<reference evidence="1 2" key="1">
    <citation type="submission" date="2024-09" db="EMBL/GenBank/DDBJ databases">
        <title>Floridaenema gen nov. (Aerosakkonemataceae, Aerosakkonematales ord. nov., Cyanobacteria) from benthic tropical and subtropical fresh waters, with the description of four new species.</title>
        <authorList>
            <person name="Moretto J.A."/>
            <person name="Berthold D.E."/>
            <person name="Lefler F.W."/>
            <person name="Huang I.-S."/>
            <person name="Laughinghouse H. IV."/>
        </authorList>
    </citation>
    <scope>NUCLEOTIDE SEQUENCE [LARGE SCALE GENOMIC DNA]</scope>
    <source>
        <strain evidence="1 2">BLCC-F50</strain>
    </source>
</reference>
<dbReference type="EMBL" id="JBHFNR010000117">
    <property type="protein sequence ID" value="MFB2894533.1"/>
    <property type="molecule type" value="Genomic_DNA"/>
</dbReference>
<proteinExistence type="predicted"/>
<dbReference type="Proteomes" id="UP001576784">
    <property type="component" value="Unassembled WGS sequence"/>
</dbReference>
<gene>
    <name evidence="1" type="ORF">ACE1CI_16610</name>
</gene>
<evidence type="ECO:0008006" key="3">
    <source>
        <dbReference type="Google" id="ProtNLM"/>
    </source>
</evidence>
<evidence type="ECO:0000313" key="2">
    <source>
        <dbReference type="Proteomes" id="UP001576784"/>
    </source>
</evidence>
<accession>A0ABV4XS72</accession>
<evidence type="ECO:0000313" key="1">
    <source>
        <dbReference type="EMBL" id="MFB2894533.1"/>
    </source>
</evidence>
<protein>
    <recommendedName>
        <fullName evidence="3">DUF5678 domain-containing protein</fullName>
    </recommendedName>
</protein>
<name>A0ABV4XS72_9CYAN</name>